<dbReference type="Pfam" id="PF00126">
    <property type="entry name" value="HTH_1"/>
    <property type="match status" value="1"/>
</dbReference>
<dbReference type="PANTHER" id="PTHR30419">
    <property type="entry name" value="HTH-TYPE TRANSCRIPTIONAL REGULATOR YBHD"/>
    <property type="match status" value="1"/>
</dbReference>
<keyword evidence="3 6" id="KW-0238">DNA-binding</keyword>
<dbReference type="EMBL" id="FNSQ01000005">
    <property type="protein sequence ID" value="SEB66108.1"/>
    <property type="molecule type" value="Genomic_DNA"/>
</dbReference>
<gene>
    <name evidence="6" type="ORF">SAMN04489807_1675</name>
</gene>
<dbReference type="FunFam" id="1.10.10.10:FF:000001">
    <property type="entry name" value="LysR family transcriptional regulator"/>
    <property type="match status" value="1"/>
</dbReference>
<dbReference type="InterPro" id="IPR036388">
    <property type="entry name" value="WH-like_DNA-bd_sf"/>
</dbReference>
<keyword evidence="7" id="KW-1185">Reference proteome</keyword>
<evidence type="ECO:0000313" key="7">
    <source>
        <dbReference type="Proteomes" id="UP000183750"/>
    </source>
</evidence>
<name>A0A1H4L6M8_9MICO</name>
<sequence length="312" mass="34075">MTLRQLLYFLGAAELGSFTAVATRMLVTQPAVAEQIRQLERFLEVDLFVRLGRGVRLTSAGEEFLIHARRVVAAAEEAQNSVAGMRQLLGGTVTFGSFGAPAHYGFAELVRDFAAAHPAVRLRLKGRNSSEVADAVRAGDVEAALVVLPIDDDGVDVEPISLDEVLYVSADPTLTRSPIPISRVVASPFVLYEAQYGEHDPTRRQFAERAQAEGIRLEPHFEVEHLDTAVQLAEGGVANTYVPRAVTRSPGFPEGLSSCSFDPPMYDTFAIITRRGVRLSPATRELVRLVVRHMRAVATPIRRGTTADPEEE</sequence>
<comment type="similarity">
    <text evidence="1">Belongs to the LysR transcriptional regulatory family.</text>
</comment>
<dbReference type="SUPFAM" id="SSF46785">
    <property type="entry name" value="Winged helix' DNA-binding domain"/>
    <property type="match status" value="1"/>
</dbReference>
<feature type="domain" description="HTH lysR-type" evidence="5">
    <location>
        <begin position="1"/>
        <end position="58"/>
    </location>
</feature>
<dbReference type="InterPro" id="IPR036390">
    <property type="entry name" value="WH_DNA-bd_sf"/>
</dbReference>
<dbReference type="PRINTS" id="PR00039">
    <property type="entry name" value="HTHLYSR"/>
</dbReference>
<evidence type="ECO:0000256" key="3">
    <source>
        <dbReference type="ARBA" id="ARBA00023125"/>
    </source>
</evidence>
<dbReference type="GO" id="GO:0003677">
    <property type="term" value="F:DNA binding"/>
    <property type="evidence" value="ECO:0007669"/>
    <property type="project" value="UniProtKB-KW"/>
</dbReference>
<dbReference type="Pfam" id="PF03466">
    <property type="entry name" value="LysR_substrate"/>
    <property type="match status" value="1"/>
</dbReference>
<dbReference type="Proteomes" id="UP000183750">
    <property type="component" value="Unassembled WGS sequence"/>
</dbReference>
<protein>
    <submittedName>
        <fullName evidence="6">DNA-binding transcriptional regulator, LysR family</fullName>
    </submittedName>
</protein>
<evidence type="ECO:0000259" key="5">
    <source>
        <dbReference type="PROSITE" id="PS50931"/>
    </source>
</evidence>
<dbReference type="AlphaFoldDB" id="A0A1H4L6M8"/>
<keyword evidence="4" id="KW-0804">Transcription</keyword>
<evidence type="ECO:0000313" key="6">
    <source>
        <dbReference type="EMBL" id="SEB66108.1"/>
    </source>
</evidence>
<dbReference type="RefSeq" id="WP_074731705.1">
    <property type="nucleotide sequence ID" value="NZ_FNSQ01000005.1"/>
</dbReference>
<evidence type="ECO:0000256" key="1">
    <source>
        <dbReference type="ARBA" id="ARBA00009437"/>
    </source>
</evidence>
<dbReference type="PROSITE" id="PS50931">
    <property type="entry name" value="HTH_LYSR"/>
    <property type="match status" value="1"/>
</dbReference>
<evidence type="ECO:0000256" key="2">
    <source>
        <dbReference type="ARBA" id="ARBA00023015"/>
    </source>
</evidence>
<dbReference type="CDD" id="cd05466">
    <property type="entry name" value="PBP2_LTTR_substrate"/>
    <property type="match status" value="1"/>
</dbReference>
<dbReference type="Gene3D" id="3.40.190.290">
    <property type="match status" value="1"/>
</dbReference>
<accession>A0A1H4L6M8</accession>
<dbReference type="GO" id="GO:0005829">
    <property type="term" value="C:cytosol"/>
    <property type="evidence" value="ECO:0007669"/>
    <property type="project" value="TreeGrafter"/>
</dbReference>
<keyword evidence="2" id="KW-0805">Transcription regulation</keyword>
<dbReference type="InterPro" id="IPR005119">
    <property type="entry name" value="LysR_subst-bd"/>
</dbReference>
<dbReference type="Gene3D" id="1.10.10.10">
    <property type="entry name" value="Winged helix-like DNA-binding domain superfamily/Winged helix DNA-binding domain"/>
    <property type="match status" value="1"/>
</dbReference>
<reference evidence="7" key="1">
    <citation type="submission" date="2016-10" db="EMBL/GenBank/DDBJ databases">
        <authorList>
            <person name="Varghese N."/>
            <person name="Submissions S."/>
        </authorList>
    </citation>
    <scope>NUCLEOTIDE SEQUENCE [LARGE SCALE GENOMIC DNA]</scope>
    <source>
        <strain evidence="7">DSM 16089</strain>
    </source>
</reference>
<dbReference type="SUPFAM" id="SSF53850">
    <property type="entry name" value="Periplasmic binding protein-like II"/>
    <property type="match status" value="1"/>
</dbReference>
<proteinExistence type="inferred from homology"/>
<dbReference type="InterPro" id="IPR050950">
    <property type="entry name" value="HTH-type_LysR_regulators"/>
</dbReference>
<organism evidence="6 7">
    <name type="scientific">Microbacterium hydrocarbonoxydans</name>
    <dbReference type="NCBI Taxonomy" id="273678"/>
    <lineage>
        <taxon>Bacteria</taxon>
        <taxon>Bacillati</taxon>
        <taxon>Actinomycetota</taxon>
        <taxon>Actinomycetes</taxon>
        <taxon>Micrococcales</taxon>
        <taxon>Microbacteriaceae</taxon>
        <taxon>Microbacterium</taxon>
    </lineage>
</organism>
<dbReference type="InterPro" id="IPR000847">
    <property type="entry name" value="LysR_HTH_N"/>
</dbReference>
<evidence type="ECO:0000256" key="4">
    <source>
        <dbReference type="ARBA" id="ARBA00023163"/>
    </source>
</evidence>
<dbReference type="GO" id="GO:0003700">
    <property type="term" value="F:DNA-binding transcription factor activity"/>
    <property type="evidence" value="ECO:0007669"/>
    <property type="project" value="InterPro"/>
</dbReference>